<dbReference type="Proteomes" id="UP000504636">
    <property type="component" value="Unplaced"/>
</dbReference>
<evidence type="ECO:0000313" key="3">
    <source>
        <dbReference type="RefSeq" id="XP_033569199.1"/>
    </source>
</evidence>
<protein>
    <submittedName>
        <fullName evidence="1 3">Uncharacterized protein</fullName>
    </submittedName>
</protein>
<dbReference type="AlphaFoldDB" id="A0A6A6Y1Y6"/>
<accession>A0A6A6Y1Y6</accession>
<reference evidence="1 3" key="1">
    <citation type="journal article" date="2020" name="Stud. Mycol.">
        <title>101 Dothideomycetes genomes: a test case for predicting lifestyles and emergence of pathogens.</title>
        <authorList>
            <person name="Haridas S."/>
            <person name="Albert R."/>
            <person name="Binder M."/>
            <person name="Bloem J."/>
            <person name="Labutti K."/>
            <person name="Salamov A."/>
            <person name="Andreopoulos B."/>
            <person name="Baker S."/>
            <person name="Barry K."/>
            <person name="Bills G."/>
            <person name="Bluhm B."/>
            <person name="Cannon C."/>
            <person name="Castanera R."/>
            <person name="Culley D."/>
            <person name="Daum C."/>
            <person name="Ezra D."/>
            <person name="Gonzalez J."/>
            <person name="Henrissat B."/>
            <person name="Kuo A."/>
            <person name="Liang C."/>
            <person name="Lipzen A."/>
            <person name="Lutzoni F."/>
            <person name="Magnuson J."/>
            <person name="Mondo S."/>
            <person name="Nolan M."/>
            <person name="Ohm R."/>
            <person name="Pangilinan J."/>
            <person name="Park H.-J."/>
            <person name="Ramirez L."/>
            <person name="Alfaro M."/>
            <person name="Sun H."/>
            <person name="Tritt A."/>
            <person name="Yoshinaga Y."/>
            <person name="Zwiers L.-H."/>
            <person name="Turgeon B."/>
            <person name="Goodwin S."/>
            <person name="Spatafora J."/>
            <person name="Crous P."/>
            <person name="Grigoriev I."/>
        </authorList>
    </citation>
    <scope>NUCLEOTIDE SEQUENCE</scope>
    <source>
        <strain evidence="1 3">CBS 304.34</strain>
    </source>
</reference>
<proteinExistence type="predicted"/>
<sequence length="228" mass="26196">MYWHYHGPDVIWEDGTRYVYEDIYVPSNQYVWCSLKCSSAATKNRTTTLTLRPFARSAQFLWRRNTLRRGDNCTWVTLASLITEKDEHGRTKTTASLYHELDKARIPPVPNIDGPAYWNDVLRIAGEFGTTQKLEFVDQYPTGVPAIDLPTLGVPPQTFFGTWVQPGNQCIGHFVKGYWAPDKPGRGYGGSDKWFRFTDFQTDQAGQDVTDWVMATGQTIKYAYWFVQ</sequence>
<keyword evidence="2" id="KW-1185">Reference proteome</keyword>
<reference evidence="3" key="2">
    <citation type="submission" date="2020-04" db="EMBL/GenBank/DDBJ databases">
        <authorList>
            <consortium name="NCBI Genome Project"/>
        </authorList>
    </citation>
    <scope>NUCLEOTIDE SEQUENCE</scope>
    <source>
        <strain evidence="3">CBS 304.34</strain>
    </source>
</reference>
<dbReference type="EMBL" id="MU003724">
    <property type="protein sequence ID" value="KAF2802235.1"/>
    <property type="molecule type" value="Genomic_DNA"/>
</dbReference>
<dbReference type="RefSeq" id="XP_033569199.1">
    <property type="nucleotide sequence ID" value="XM_033721401.1"/>
</dbReference>
<name>A0A6A6Y1Y6_9PEZI</name>
<evidence type="ECO:0000313" key="1">
    <source>
        <dbReference type="EMBL" id="KAF2802235.1"/>
    </source>
</evidence>
<organism evidence="1">
    <name type="scientific">Mytilinidion resinicola</name>
    <dbReference type="NCBI Taxonomy" id="574789"/>
    <lineage>
        <taxon>Eukaryota</taxon>
        <taxon>Fungi</taxon>
        <taxon>Dikarya</taxon>
        <taxon>Ascomycota</taxon>
        <taxon>Pezizomycotina</taxon>
        <taxon>Dothideomycetes</taxon>
        <taxon>Pleosporomycetidae</taxon>
        <taxon>Mytilinidiales</taxon>
        <taxon>Mytilinidiaceae</taxon>
        <taxon>Mytilinidion</taxon>
    </lineage>
</organism>
<dbReference type="GeneID" id="54462294"/>
<evidence type="ECO:0000313" key="2">
    <source>
        <dbReference type="Proteomes" id="UP000504636"/>
    </source>
</evidence>
<gene>
    <name evidence="1 3" type="ORF">BDZ99DRAFT_469015</name>
</gene>
<reference evidence="3" key="3">
    <citation type="submission" date="2025-04" db="UniProtKB">
        <authorList>
            <consortium name="RefSeq"/>
        </authorList>
    </citation>
    <scope>IDENTIFICATION</scope>
    <source>
        <strain evidence="3">CBS 304.34</strain>
    </source>
</reference>